<dbReference type="AlphaFoldDB" id="A0A1G2UMS9"/>
<protein>
    <recommendedName>
        <fullName evidence="3">DNA polymerase III subunit delta</fullName>
    </recommendedName>
</protein>
<name>A0A1G2UMS9_9BACT</name>
<comment type="caution">
    <text evidence="1">The sequence shown here is derived from an EMBL/GenBank/DDBJ whole genome shotgun (WGS) entry which is preliminary data.</text>
</comment>
<dbReference type="STRING" id="1802772.A3H60_00830"/>
<evidence type="ECO:0000313" key="1">
    <source>
        <dbReference type="EMBL" id="OHB10706.1"/>
    </source>
</evidence>
<dbReference type="Proteomes" id="UP000177202">
    <property type="component" value="Unassembled WGS sequence"/>
</dbReference>
<dbReference type="InterPro" id="IPR027417">
    <property type="entry name" value="P-loop_NTPase"/>
</dbReference>
<gene>
    <name evidence="1" type="ORF">A3H60_00830</name>
</gene>
<evidence type="ECO:0008006" key="3">
    <source>
        <dbReference type="Google" id="ProtNLM"/>
    </source>
</evidence>
<sequence length="204" mass="23314">MPNSRHHARLLIGTTKEAESYLNLYCKDLGIRLANNPDFFAFKTDTFGIDEARELKLLAARKAVTQQKTFFISPVRITLEAQNALLKTFEDPSPDTIFFLVTREEALIIPTLLSRMQMTRLNLVQTGQEAQQFLSSSLKDRLTFARKFADEEGSLPDFLDNLLTLLRKQEGSTGLIEKVYNLRRLINDSNLMPRLVIEHLSLVL</sequence>
<dbReference type="Gene3D" id="3.40.50.300">
    <property type="entry name" value="P-loop containing nucleotide triphosphate hydrolases"/>
    <property type="match status" value="1"/>
</dbReference>
<dbReference type="SUPFAM" id="SSF52540">
    <property type="entry name" value="P-loop containing nucleoside triphosphate hydrolases"/>
    <property type="match status" value="1"/>
</dbReference>
<evidence type="ECO:0000313" key="2">
    <source>
        <dbReference type="Proteomes" id="UP000177202"/>
    </source>
</evidence>
<reference evidence="1 2" key="1">
    <citation type="journal article" date="2016" name="Nat. Commun.">
        <title>Thousands of microbial genomes shed light on interconnected biogeochemical processes in an aquifer system.</title>
        <authorList>
            <person name="Anantharaman K."/>
            <person name="Brown C.T."/>
            <person name="Hug L.A."/>
            <person name="Sharon I."/>
            <person name="Castelle C.J."/>
            <person name="Probst A.J."/>
            <person name="Thomas B.C."/>
            <person name="Singh A."/>
            <person name="Wilkins M.J."/>
            <person name="Karaoz U."/>
            <person name="Brodie E.L."/>
            <person name="Williams K.H."/>
            <person name="Hubbard S.S."/>
            <person name="Banfield J.F."/>
        </authorList>
    </citation>
    <scope>NUCLEOTIDE SEQUENCE [LARGE SCALE GENOMIC DNA]</scope>
</reference>
<proteinExistence type="predicted"/>
<organism evidence="1 2">
    <name type="scientific">Candidatus Zambryskibacteria bacterium RIFCSPLOWO2_02_FULL_44_12b</name>
    <dbReference type="NCBI Taxonomy" id="1802772"/>
    <lineage>
        <taxon>Bacteria</taxon>
        <taxon>Candidatus Zambryskiibacteriota</taxon>
    </lineage>
</organism>
<dbReference type="Pfam" id="PF13177">
    <property type="entry name" value="DNA_pol3_delta2"/>
    <property type="match status" value="1"/>
</dbReference>
<accession>A0A1G2UMS9</accession>
<dbReference type="EMBL" id="MHWP01000010">
    <property type="protein sequence ID" value="OHB10706.1"/>
    <property type="molecule type" value="Genomic_DNA"/>
</dbReference>